<reference evidence="1 2" key="1">
    <citation type="submission" date="2019-07" db="EMBL/GenBank/DDBJ databases">
        <title>Whole genome shotgun sequence of Gluconobacter wancherniae NBRC 103581.</title>
        <authorList>
            <person name="Hosoyama A."/>
            <person name="Uohara A."/>
            <person name="Ohji S."/>
            <person name="Ichikawa N."/>
        </authorList>
    </citation>
    <scope>NUCLEOTIDE SEQUENCE [LARGE SCALE GENOMIC DNA]</scope>
    <source>
        <strain evidence="1 2">NBRC 103581</strain>
    </source>
</reference>
<accession>A0A511B131</accession>
<protein>
    <submittedName>
        <fullName evidence="1">Uncharacterized protein</fullName>
    </submittedName>
</protein>
<evidence type="ECO:0000313" key="1">
    <source>
        <dbReference type="EMBL" id="GEK93313.1"/>
    </source>
</evidence>
<evidence type="ECO:0000313" key="2">
    <source>
        <dbReference type="Proteomes" id="UP000321230"/>
    </source>
</evidence>
<dbReference type="Proteomes" id="UP000321230">
    <property type="component" value="Unassembled WGS sequence"/>
</dbReference>
<organism evidence="1 2">
    <name type="scientific">Gluconobacter wancherniae NBRC 103581</name>
    <dbReference type="NCBI Taxonomy" id="656744"/>
    <lineage>
        <taxon>Bacteria</taxon>
        <taxon>Pseudomonadati</taxon>
        <taxon>Pseudomonadota</taxon>
        <taxon>Alphaproteobacteria</taxon>
        <taxon>Acetobacterales</taxon>
        <taxon>Acetobacteraceae</taxon>
        <taxon>Gluconobacter</taxon>
    </lineage>
</organism>
<name>A0A511B131_9PROT</name>
<gene>
    <name evidence="1" type="ORF">GWA01_10830</name>
</gene>
<comment type="caution">
    <text evidence="1">The sequence shown here is derived from an EMBL/GenBank/DDBJ whole genome shotgun (WGS) entry which is preliminary data.</text>
</comment>
<sequence length="92" mass="10350">MDDAPEFLELDVVLFMHEQALREYGGTHGLSKAKICCIARWAAQKTVGTMSKRRSRTSRLWRLPTLVALRVIIPSMMPTSRQPGVAAFFPFG</sequence>
<proteinExistence type="predicted"/>
<dbReference type="EMBL" id="BJUZ01000001">
    <property type="protein sequence ID" value="GEK93313.1"/>
    <property type="molecule type" value="Genomic_DNA"/>
</dbReference>
<keyword evidence="2" id="KW-1185">Reference proteome</keyword>
<dbReference type="AlphaFoldDB" id="A0A511B131"/>